<dbReference type="PRINTS" id="PR00455">
    <property type="entry name" value="HTHTETR"/>
</dbReference>
<feature type="DNA-binding region" description="H-T-H motif" evidence="2">
    <location>
        <begin position="24"/>
        <end position="43"/>
    </location>
</feature>
<dbReference type="AlphaFoldDB" id="A0A2S5GCY3"/>
<dbReference type="GO" id="GO:0003677">
    <property type="term" value="F:DNA binding"/>
    <property type="evidence" value="ECO:0007669"/>
    <property type="project" value="UniProtKB-UniRule"/>
</dbReference>
<evidence type="ECO:0000313" key="4">
    <source>
        <dbReference type="EMBL" id="PPA70775.1"/>
    </source>
</evidence>
<accession>A0A2S5GCY3</accession>
<reference evidence="4 5" key="1">
    <citation type="submission" date="2018-02" db="EMBL/GenBank/DDBJ databases">
        <title>Jeotgalibacillus proteolyticum sp. nov. a protease producing bacterium isolated from ocean sediments of Laizhou Bay.</title>
        <authorList>
            <person name="Li Y."/>
        </authorList>
    </citation>
    <scope>NUCLEOTIDE SEQUENCE [LARGE SCALE GENOMIC DNA]</scope>
    <source>
        <strain evidence="4 5">22-7</strain>
    </source>
</reference>
<dbReference type="RefSeq" id="WP_104057525.1">
    <property type="nucleotide sequence ID" value="NZ_PREZ01000003.1"/>
</dbReference>
<evidence type="ECO:0000313" key="5">
    <source>
        <dbReference type="Proteomes" id="UP000239047"/>
    </source>
</evidence>
<organism evidence="4 5">
    <name type="scientific">Jeotgalibacillus proteolyticus</name>
    <dbReference type="NCBI Taxonomy" id="2082395"/>
    <lineage>
        <taxon>Bacteria</taxon>
        <taxon>Bacillati</taxon>
        <taxon>Bacillota</taxon>
        <taxon>Bacilli</taxon>
        <taxon>Bacillales</taxon>
        <taxon>Caryophanaceae</taxon>
        <taxon>Jeotgalibacillus</taxon>
    </lineage>
</organism>
<evidence type="ECO:0000259" key="3">
    <source>
        <dbReference type="PROSITE" id="PS50977"/>
    </source>
</evidence>
<gene>
    <name evidence="4" type="ORF">C4B60_08255</name>
</gene>
<dbReference type="Gene3D" id="1.10.357.10">
    <property type="entry name" value="Tetracycline Repressor, domain 2"/>
    <property type="match status" value="1"/>
</dbReference>
<keyword evidence="1 2" id="KW-0238">DNA-binding</keyword>
<dbReference type="InterPro" id="IPR001647">
    <property type="entry name" value="HTH_TetR"/>
</dbReference>
<name>A0A2S5GCY3_9BACL</name>
<dbReference type="PROSITE" id="PS50977">
    <property type="entry name" value="HTH_TETR_2"/>
    <property type="match status" value="1"/>
</dbReference>
<proteinExistence type="predicted"/>
<keyword evidence="5" id="KW-1185">Reference proteome</keyword>
<dbReference type="InterPro" id="IPR050624">
    <property type="entry name" value="HTH-type_Tx_Regulator"/>
</dbReference>
<sequence>MNKKQLIMEKSLELFAQKGFEGVSIQQITDYCGISKGAFYLSFKSKSELIVALIDDFMMQIVDDIDHSVKNSTSNENLLYEFYFTAFHSTEKHSDITKILIKEETHPFNKDLLHKMIYFEELIKNTIIALVEKLYGDELKHMKYDLVYCIRGFIKTYSQFLLFHQIPVDISLLSRSLAEKTSLLARHSSIPFITKDLMEVTKGLIPEEPTKEQLANLLEQKISELENSVQKESLELLSQELLEPSLQRALIKGLIENIRLHPHCKEISYLLRNYFKM</sequence>
<comment type="caution">
    <text evidence="4">The sequence shown here is derived from an EMBL/GenBank/DDBJ whole genome shotgun (WGS) entry which is preliminary data.</text>
</comment>
<feature type="domain" description="HTH tetR-type" evidence="3">
    <location>
        <begin position="1"/>
        <end position="61"/>
    </location>
</feature>
<dbReference type="PANTHER" id="PTHR43479:SF11">
    <property type="entry name" value="ACREF_ENVCD OPERON REPRESSOR-RELATED"/>
    <property type="match status" value="1"/>
</dbReference>
<protein>
    <submittedName>
        <fullName evidence="4">TetR family transcriptional regulator</fullName>
    </submittedName>
</protein>
<dbReference type="Pfam" id="PF00440">
    <property type="entry name" value="TetR_N"/>
    <property type="match status" value="1"/>
</dbReference>
<dbReference type="EMBL" id="PREZ01000003">
    <property type="protein sequence ID" value="PPA70775.1"/>
    <property type="molecule type" value="Genomic_DNA"/>
</dbReference>
<evidence type="ECO:0000256" key="2">
    <source>
        <dbReference type="PROSITE-ProRule" id="PRU00335"/>
    </source>
</evidence>
<dbReference type="SUPFAM" id="SSF46689">
    <property type="entry name" value="Homeodomain-like"/>
    <property type="match status" value="1"/>
</dbReference>
<dbReference type="OrthoDB" id="9812993at2"/>
<dbReference type="Proteomes" id="UP000239047">
    <property type="component" value="Unassembled WGS sequence"/>
</dbReference>
<dbReference type="InterPro" id="IPR009057">
    <property type="entry name" value="Homeodomain-like_sf"/>
</dbReference>
<dbReference type="PANTHER" id="PTHR43479">
    <property type="entry name" value="ACREF/ENVCD OPERON REPRESSOR-RELATED"/>
    <property type="match status" value="1"/>
</dbReference>
<evidence type="ECO:0000256" key="1">
    <source>
        <dbReference type="ARBA" id="ARBA00023125"/>
    </source>
</evidence>